<proteinExistence type="predicted"/>
<dbReference type="Proteomes" id="UP000298390">
    <property type="component" value="Unassembled WGS sequence"/>
</dbReference>
<evidence type="ECO:0000313" key="3">
    <source>
        <dbReference type="Proteomes" id="UP000298390"/>
    </source>
</evidence>
<dbReference type="GO" id="GO:0005783">
    <property type="term" value="C:endoplasmic reticulum"/>
    <property type="evidence" value="ECO:0007669"/>
    <property type="project" value="TreeGrafter"/>
</dbReference>
<evidence type="ECO:0000256" key="1">
    <source>
        <dbReference type="SAM" id="SignalP"/>
    </source>
</evidence>
<evidence type="ECO:0000313" key="2">
    <source>
        <dbReference type="EMBL" id="TFY57018.1"/>
    </source>
</evidence>
<protein>
    <recommendedName>
        <fullName evidence="4">Purine nucleoside permease</fullName>
    </recommendedName>
</protein>
<reference evidence="2 3" key="1">
    <citation type="submission" date="2019-01" db="EMBL/GenBank/DDBJ databases">
        <title>Genome sequencing of the rare red list fungi Fomitopsis rosea.</title>
        <authorList>
            <person name="Buettner E."/>
            <person name="Kellner H."/>
        </authorList>
    </citation>
    <scope>NUCLEOTIDE SEQUENCE [LARGE SCALE GENOMIC DNA]</scope>
    <source>
        <strain evidence="2 3">DSM 105464</strain>
    </source>
</reference>
<evidence type="ECO:0008006" key="4">
    <source>
        <dbReference type="Google" id="ProtNLM"/>
    </source>
</evidence>
<dbReference type="InterPro" id="IPR009486">
    <property type="entry name" value="Pur_nuclsid_perm"/>
</dbReference>
<feature type="signal peptide" evidence="1">
    <location>
        <begin position="1"/>
        <end position="22"/>
    </location>
</feature>
<accession>A0A4Y9Y515</accession>
<comment type="caution">
    <text evidence="2">The sequence shown here is derived from an EMBL/GenBank/DDBJ whole genome shotgun (WGS) entry which is preliminary data.</text>
</comment>
<keyword evidence="1" id="KW-0732">Signal</keyword>
<sequence length="416" mass="43962">MRLSNVLSSVLAGATALQSVAALPQDLWSRDTAAATAASFTVSPKVFIISMFTPEAETWYGIPEFDLLAINITVPGLSMLFPDVHCTDDGEICQLTTGEGEINAATTIASLVVSPHFNLTQTYFMIAGIGGVSPEVATLGSVTFARFAVQVALQDEFDAREIPANFSTGYVPFGTTAPGQYPTSIYGTEVFEVNAALRDRAIELASTATLNDTDAAAAYRANYAAEPDYAAGASGLTIVPCDVATADVYYSGILLSEAFANTTTLLTNGTGKYCSSAQEDNASLEAFLRAAMHHLVDFARIIVMRTGSDFDRQYPGETATQHLLYDHQNGHIPSVTNIYLAGVKIVQGIVNDWDKTYAAGITPTNYVGDIFGTLGGTPDFGPYASGAPATKRSIQGSVEDLTNGGAMMITSVKTNP</sequence>
<organism evidence="2 3">
    <name type="scientific">Rhodofomes roseus</name>
    <dbReference type="NCBI Taxonomy" id="34475"/>
    <lineage>
        <taxon>Eukaryota</taxon>
        <taxon>Fungi</taxon>
        <taxon>Dikarya</taxon>
        <taxon>Basidiomycota</taxon>
        <taxon>Agaricomycotina</taxon>
        <taxon>Agaricomycetes</taxon>
        <taxon>Polyporales</taxon>
        <taxon>Rhodofomes</taxon>
    </lineage>
</organism>
<dbReference type="GO" id="GO:0055085">
    <property type="term" value="P:transmembrane transport"/>
    <property type="evidence" value="ECO:0007669"/>
    <property type="project" value="InterPro"/>
</dbReference>
<dbReference type="PIRSF" id="PIRSF013171">
    <property type="entry name" value="Pur_nuclsid_perm"/>
    <property type="match status" value="1"/>
</dbReference>
<dbReference type="Pfam" id="PF06516">
    <property type="entry name" value="NUP"/>
    <property type="match status" value="1"/>
</dbReference>
<gene>
    <name evidence="2" type="ORF">EVJ58_g7282</name>
</gene>
<dbReference type="PANTHER" id="PTHR38643">
    <property type="entry name" value="PURINE NUCLEOSIDE PERMEASE C285.05-RELATED"/>
    <property type="match status" value="1"/>
</dbReference>
<dbReference type="EMBL" id="SEKV01000459">
    <property type="protein sequence ID" value="TFY57018.1"/>
    <property type="molecule type" value="Genomic_DNA"/>
</dbReference>
<name>A0A4Y9Y515_9APHY</name>
<dbReference type="STRING" id="34475.A0A4Y9Y515"/>
<dbReference type="PANTHER" id="PTHR38643:SF1">
    <property type="entry name" value="PURINE NUCLEOSIDE PERMEASE C285.05-RELATED"/>
    <property type="match status" value="1"/>
</dbReference>
<dbReference type="AlphaFoldDB" id="A0A4Y9Y515"/>
<feature type="chain" id="PRO_5021266672" description="Purine nucleoside permease" evidence="1">
    <location>
        <begin position="23"/>
        <end position="416"/>
    </location>
</feature>